<keyword evidence="3" id="KW-1185">Reference proteome</keyword>
<organism evidence="2 3">
    <name type="scientific">Pseudoalteromonas aurantia 208</name>
    <dbReference type="NCBI Taxonomy" id="1314867"/>
    <lineage>
        <taxon>Bacteria</taxon>
        <taxon>Pseudomonadati</taxon>
        <taxon>Pseudomonadota</taxon>
        <taxon>Gammaproteobacteria</taxon>
        <taxon>Alteromonadales</taxon>
        <taxon>Pseudoalteromonadaceae</taxon>
        <taxon>Pseudoalteromonas</taxon>
    </lineage>
</organism>
<feature type="region of interest" description="Disordered" evidence="1">
    <location>
        <begin position="1"/>
        <end position="20"/>
    </location>
</feature>
<accession>A0ABR9EIJ9</accession>
<reference evidence="2 3" key="1">
    <citation type="submission" date="2015-03" db="EMBL/GenBank/DDBJ databases">
        <title>Genome sequence of Pseudoalteromonas aurantia.</title>
        <authorList>
            <person name="Xie B.-B."/>
            <person name="Rong J.-C."/>
            <person name="Qin Q.-L."/>
            <person name="Zhang Y.-Z."/>
        </authorList>
    </citation>
    <scope>NUCLEOTIDE SEQUENCE [LARGE SCALE GENOMIC DNA]</scope>
    <source>
        <strain evidence="2 3">208</strain>
    </source>
</reference>
<evidence type="ECO:0008006" key="4">
    <source>
        <dbReference type="Google" id="ProtNLM"/>
    </source>
</evidence>
<protein>
    <recommendedName>
        <fullName evidence="4">Orphan protein</fullName>
    </recommendedName>
</protein>
<dbReference type="Proteomes" id="UP000615755">
    <property type="component" value="Unassembled WGS sequence"/>
</dbReference>
<proteinExistence type="predicted"/>
<evidence type="ECO:0000256" key="1">
    <source>
        <dbReference type="SAM" id="MobiDB-lite"/>
    </source>
</evidence>
<evidence type="ECO:0000313" key="2">
    <source>
        <dbReference type="EMBL" id="MBE0370808.1"/>
    </source>
</evidence>
<sequence>MTPIQKLEPTDDTHSKIKPAPEEYHKHIAYFINLNLKYKLYTQQHTKMISLRGHG</sequence>
<dbReference type="EMBL" id="AQGV01000015">
    <property type="protein sequence ID" value="MBE0370808.1"/>
    <property type="molecule type" value="Genomic_DNA"/>
</dbReference>
<evidence type="ECO:0000313" key="3">
    <source>
        <dbReference type="Proteomes" id="UP000615755"/>
    </source>
</evidence>
<feature type="compositionally biased region" description="Basic and acidic residues" evidence="1">
    <location>
        <begin position="8"/>
        <end position="20"/>
    </location>
</feature>
<name>A0ABR9EIJ9_9GAMM</name>
<gene>
    <name evidence="2" type="ORF">PAUR_b0910</name>
</gene>
<comment type="caution">
    <text evidence="2">The sequence shown here is derived from an EMBL/GenBank/DDBJ whole genome shotgun (WGS) entry which is preliminary data.</text>
</comment>